<evidence type="ECO:0000259" key="4">
    <source>
        <dbReference type="Pfam" id="PF16373"/>
    </source>
</evidence>
<feature type="domain" description="DUF4985" evidence="4">
    <location>
        <begin position="317"/>
        <end position="430"/>
    </location>
</feature>
<dbReference type="InterPro" id="IPR032280">
    <property type="entry name" value="DUF4985"/>
</dbReference>
<gene>
    <name evidence="5" type="ORF">SDC9_118011</name>
</gene>
<organism evidence="5">
    <name type="scientific">bioreactor metagenome</name>
    <dbReference type="NCBI Taxonomy" id="1076179"/>
    <lineage>
        <taxon>unclassified sequences</taxon>
        <taxon>metagenomes</taxon>
        <taxon>ecological metagenomes</taxon>
    </lineage>
</organism>
<reference evidence="5" key="1">
    <citation type="submission" date="2019-08" db="EMBL/GenBank/DDBJ databases">
        <authorList>
            <person name="Kucharzyk K."/>
            <person name="Murdoch R.W."/>
            <person name="Higgins S."/>
            <person name="Loffler F."/>
        </authorList>
    </citation>
    <scope>NUCLEOTIDE SEQUENCE</scope>
</reference>
<evidence type="ECO:0000313" key="5">
    <source>
        <dbReference type="EMBL" id="MPM71048.1"/>
    </source>
</evidence>
<protein>
    <recommendedName>
        <fullName evidence="6">S-layer protein</fullName>
    </recommendedName>
</protein>
<accession>A0A645C145</accession>
<dbReference type="SUPFAM" id="SSF51445">
    <property type="entry name" value="(Trans)glycosidases"/>
    <property type="match status" value="1"/>
</dbReference>
<dbReference type="InterPro" id="IPR052177">
    <property type="entry name" value="Divisome_Glycosyl_Hydrolase"/>
</dbReference>
<evidence type="ECO:0000256" key="2">
    <source>
        <dbReference type="SAM" id="MobiDB-lite"/>
    </source>
</evidence>
<name>A0A645C145_9ZZZZ</name>
<dbReference type="Gene3D" id="3.20.20.80">
    <property type="entry name" value="Glycosidases"/>
    <property type="match status" value="1"/>
</dbReference>
<evidence type="ECO:0000259" key="3">
    <source>
        <dbReference type="Pfam" id="PF02638"/>
    </source>
</evidence>
<proteinExistence type="predicted"/>
<feature type="region of interest" description="Disordered" evidence="2">
    <location>
        <begin position="1"/>
        <end position="21"/>
    </location>
</feature>
<dbReference type="PANTHER" id="PTHR43405">
    <property type="entry name" value="GLYCOSYL HYDROLASE DIGH"/>
    <property type="match status" value="1"/>
</dbReference>
<feature type="domain" description="Glycosyl hydrolase-like 10" evidence="3">
    <location>
        <begin position="40"/>
        <end position="311"/>
    </location>
</feature>
<dbReference type="Pfam" id="PF02638">
    <property type="entry name" value="GHL10"/>
    <property type="match status" value="1"/>
</dbReference>
<dbReference type="InterPro" id="IPR017853">
    <property type="entry name" value="GH"/>
</dbReference>
<dbReference type="PANTHER" id="PTHR43405:SF1">
    <property type="entry name" value="GLYCOSYL HYDROLASE DIGH"/>
    <property type="match status" value="1"/>
</dbReference>
<dbReference type="AlphaFoldDB" id="A0A645C145"/>
<comment type="caution">
    <text evidence="5">The sequence shown here is derived from an EMBL/GenBank/DDBJ whole genome shotgun (WGS) entry which is preliminary data.</text>
</comment>
<dbReference type="EMBL" id="VSSQ01023869">
    <property type="protein sequence ID" value="MPM71048.1"/>
    <property type="molecule type" value="Genomic_DNA"/>
</dbReference>
<evidence type="ECO:0008006" key="6">
    <source>
        <dbReference type="Google" id="ProtNLM"/>
    </source>
</evidence>
<keyword evidence="1" id="KW-0732">Signal</keyword>
<sequence>MFSSCTKEEKTPEWEWPGEDKPVVDNASKPKYIWIDAAANFPDFANSKENITRDLTIAKNSGFTHIVVDVRPTTGDVLFNTSMVEQVDFLGAWVGGTYQRYERTATWDYLQAFIDEGHKLGLKVYAAINTFTGGNRTSLGTSGMLFREPAKRGWATELNLPGGITSIMDADKNAKFFNPVRDDVQEYVIKILEDLARYPQLDGIVLDRGRFDGFESDFSTYTRQKFETYIGETVQNFPNDILPPGTKVGQLPNPLPKHFKKWLEFRVKVIHDFVVKARTRVKAVNPEIDFGVYVGGWYSSYYDVGVNWASPNYSTSAKYSWATNDYKNFGYADHMDFILIGAYAAADRVYGQSEWTMQGFTLKAKEVTMGAAPISGGPDGNFFYPNQVPAGVNVGQAIANSVDACINAGDGYFFFDMIHLKQNNQWQYVKAGIDAANAKK</sequence>
<evidence type="ECO:0000256" key="1">
    <source>
        <dbReference type="ARBA" id="ARBA00022729"/>
    </source>
</evidence>
<dbReference type="Pfam" id="PF16373">
    <property type="entry name" value="DUF4985"/>
    <property type="match status" value="1"/>
</dbReference>
<dbReference type="InterPro" id="IPR003790">
    <property type="entry name" value="GHL10"/>
</dbReference>